<dbReference type="RefSeq" id="WP_073432823.1">
    <property type="nucleotide sequence ID" value="NZ_CADFGY010000024.1"/>
</dbReference>
<keyword evidence="2" id="KW-0732">Signal</keyword>
<evidence type="ECO:0000313" key="4">
    <source>
        <dbReference type="Proteomes" id="UP000184395"/>
    </source>
</evidence>
<evidence type="ECO:0000256" key="2">
    <source>
        <dbReference type="SAM" id="SignalP"/>
    </source>
</evidence>
<evidence type="ECO:0000256" key="1">
    <source>
        <dbReference type="SAM" id="MobiDB-lite"/>
    </source>
</evidence>
<sequence length="83" mass="8476">MKSLIQAVAIAVVLAAPLASFAQSSAQPASQDVQATQARTSDPQNAAQADTSGYGSGSHGTWQAGHGRDTTVSSYSPPIYNAR</sequence>
<organism evidence="3 4">
    <name type="scientific">Paraburkholderia terricola</name>
    <dbReference type="NCBI Taxonomy" id="169427"/>
    <lineage>
        <taxon>Bacteria</taxon>
        <taxon>Pseudomonadati</taxon>
        <taxon>Pseudomonadota</taxon>
        <taxon>Betaproteobacteria</taxon>
        <taxon>Burkholderiales</taxon>
        <taxon>Burkholderiaceae</taxon>
        <taxon>Paraburkholderia</taxon>
    </lineage>
</organism>
<accession>A0A1M6YSZ5</accession>
<protein>
    <submittedName>
        <fullName evidence="3">Uncharacterized protein</fullName>
    </submittedName>
</protein>
<dbReference type="EMBL" id="FRAB01000077">
    <property type="protein sequence ID" value="SHL21434.1"/>
    <property type="molecule type" value="Genomic_DNA"/>
</dbReference>
<dbReference type="Proteomes" id="UP000184395">
    <property type="component" value="Unassembled WGS sequence"/>
</dbReference>
<dbReference type="AlphaFoldDB" id="A0A1M6YSZ5"/>
<gene>
    <name evidence="3" type="ORF">SAMN05192548_107717</name>
</gene>
<feature type="compositionally biased region" description="Polar residues" evidence="1">
    <location>
        <begin position="36"/>
        <end position="53"/>
    </location>
</feature>
<evidence type="ECO:0000313" key="3">
    <source>
        <dbReference type="EMBL" id="SHL21434.1"/>
    </source>
</evidence>
<feature type="region of interest" description="Disordered" evidence="1">
    <location>
        <begin position="25"/>
        <end position="83"/>
    </location>
</feature>
<dbReference type="OrthoDB" id="9009723at2"/>
<feature type="signal peptide" evidence="2">
    <location>
        <begin position="1"/>
        <end position="22"/>
    </location>
</feature>
<feature type="chain" id="PRO_5009923014" evidence="2">
    <location>
        <begin position="23"/>
        <end position="83"/>
    </location>
</feature>
<name>A0A1M6YSZ5_9BURK</name>
<proteinExistence type="predicted"/>
<feature type="compositionally biased region" description="Low complexity" evidence="1">
    <location>
        <begin position="25"/>
        <end position="35"/>
    </location>
</feature>
<reference evidence="3 4" key="1">
    <citation type="submission" date="2016-11" db="EMBL/GenBank/DDBJ databases">
        <authorList>
            <person name="Jaros S."/>
            <person name="Januszkiewicz K."/>
            <person name="Wedrychowicz H."/>
        </authorList>
    </citation>
    <scope>NUCLEOTIDE SEQUENCE [LARGE SCALE GENOMIC DNA]</scope>
    <source>
        <strain evidence="3 4">LMG 20594</strain>
    </source>
</reference>